<protein>
    <submittedName>
        <fullName evidence="2">Uncharacterized protein</fullName>
    </submittedName>
</protein>
<organism evidence="2 3">
    <name type="scientific">Ensete ventricosum</name>
    <name type="common">Abyssinian banana</name>
    <name type="synonym">Musa ensete</name>
    <dbReference type="NCBI Taxonomy" id="4639"/>
    <lineage>
        <taxon>Eukaryota</taxon>
        <taxon>Viridiplantae</taxon>
        <taxon>Streptophyta</taxon>
        <taxon>Embryophyta</taxon>
        <taxon>Tracheophyta</taxon>
        <taxon>Spermatophyta</taxon>
        <taxon>Magnoliopsida</taxon>
        <taxon>Liliopsida</taxon>
        <taxon>Zingiberales</taxon>
        <taxon>Musaceae</taxon>
        <taxon>Ensete</taxon>
    </lineage>
</organism>
<dbReference type="AlphaFoldDB" id="A0A426Y3Y5"/>
<feature type="compositionally biased region" description="Basic residues" evidence="1">
    <location>
        <begin position="52"/>
        <end position="64"/>
    </location>
</feature>
<comment type="caution">
    <text evidence="2">The sequence shown here is derived from an EMBL/GenBank/DDBJ whole genome shotgun (WGS) entry which is preliminary data.</text>
</comment>
<feature type="region of interest" description="Disordered" evidence="1">
    <location>
        <begin position="46"/>
        <end position="70"/>
    </location>
</feature>
<gene>
    <name evidence="2" type="ORF">B296_00035252</name>
</gene>
<evidence type="ECO:0000313" key="3">
    <source>
        <dbReference type="Proteomes" id="UP000287651"/>
    </source>
</evidence>
<dbReference type="EMBL" id="AMZH03015176">
    <property type="protein sequence ID" value="RRT46465.1"/>
    <property type="molecule type" value="Genomic_DNA"/>
</dbReference>
<sequence length="96" mass="11241">MSTRALKARFYILIYTARIGRYIPICQVTDTLTARYWVVPPKSTVGGQLREKKGRRRRRRRRKEERRGEERIPRVVLARALSPPAVRPRAVATLAR</sequence>
<dbReference type="Proteomes" id="UP000287651">
    <property type="component" value="Unassembled WGS sequence"/>
</dbReference>
<evidence type="ECO:0000313" key="2">
    <source>
        <dbReference type="EMBL" id="RRT46465.1"/>
    </source>
</evidence>
<name>A0A426Y3Y5_ENSVE</name>
<accession>A0A426Y3Y5</accession>
<evidence type="ECO:0000256" key="1">
    <source>
        <dbReference type="SAM" id="MobiDB-lite"/>
    </source>
</evidence>
<feature type="non-terminal residue" evidence="2">
    <location>
        <position position="96"/>
    </location>
</feature>
<proteinExistence type="predicted"/>
<reference evidence="2 3" key="1">
    <citation type="journal article" date="2014" name="Agronomy (Basel)">
        <title>A Draft Genome Sequence for Ensete ventricosum, the Drought-Tolerant Tree Against Hunger.</title>
        <authorList>
            <person name="Harrison J."/>
            <person name="Moore K.A."/>
            <person name="Paszkiewicz K."/>
            <person name="Jones T."/>
            <person name="Grant M."/>
            <person name="Ambacheew D."/>
            <person name="Muzemil S."/>
            <person name="Studholme D.J."/>
        </authorList>
    </citation>
    <scope>NUCLEOTIDE SEQUENCE [LARGE SCALE GENOMIC DNA]</scope>
</reference>